<dbReference type="SUPFAM" id="SSF55298">
    <property type="entry name" value="YjgF-like"/>
    <property type="match status" value="1"/>
</dbReference>
<dbReference type="Proteomes" id="UP000789326">
    <property type="component" value="Unassembled WGS sequence"/>
</dbReference>
<comment type="caution">
    <text evidence="1">The sequence shown here is derived from an EMBL/GenBank/DDBJ whole genome shotgun (WGS) entry which is preliminary data.</text>
</comment>
<dbReference type="EMBL" id="CAKKMG010000086">
    <property type="protein sequence ID" value="CAH0290314.1"/>
    <property type="molecule type" value="Genomic_DNA"/>
</dbReference>
<dbReference type="Gene3D" id="3.30.1330.40">
    <property type="entry name" value="RutC-like"/>
    <property type="match status" value="1"/>
</dbReference>
<proteinExistence type="predicted"/>
<gene>
    <name evidence="1" type="ORF">SRABI133_04228</name>
</gene>
<name>A0A9W4L3Y6_9BACI</name>
<reference evidence="1" key="1">
    <citation type="submission" date="2021-11" db="EMBL/GenBank/DDBJ databases">
        <authorList>
            <person name="Bulgarelli D."/>
        </authorList>
    </citation>
    <scope>NUCLEOTIDE SEQUENCE</scope>
    <source>
        <strain evidence="1">Bi133</strain>
    </source>
</reference>
<dbReference type="AlphaFoldDB" id="A0A9W4L3Y6"/>
<protein>
    <submittedName>
        <fullName evidence="1">Uncharacterized protein</fullName>
    </submittedName>
</protein>
<sequence>MQHIVINAASQLIYDVFGDTGQHARTAVGVNQLPMDMTVEIEAIFETTVNN</sequence>
<dbReference type="PANTHER" id="PTHR43760:SF1">
    <property type="entry name" value="ENDORIBONUCLEASE L-PSP_CHORISMATE MUTASE-LIKE DOMAIN-CONTAINING PROTEIN"/>
    <property type="match status" value="1"/>
</dbReference>
<dbReference type="CDD" id="cd02199">
    <property type="entry name" value="YjgF_YER057c_UK114_like_1"/>
    <property type="match status" value="1"/>
</dbReference>
<accession>A0A9W4L3Y6</accession>
<organism evidence="1 2">
    <name type="scientific">Peribacillus simplex</name>
    <dbReference type="NCBI Taxonomy" id="1478"/>
    <lineage>
        <taxon>Bacteria</taxon>
        <taxon>Bacillati</taxon>
        <taxon>Bacillota</taxon>
        <taxon>Bacilli</taxon>
        <taxon>Bacillales</taxon>
        <taxon>Bacillaceae</taxon>
        <taxon>Peribacillus</taxon>
    </lineage>
</organism>
<dbReference type="PANTHER" id="PTHR43760">
    <property type="entry name" value="ENDORIBONUCLEASE-RELATED"/>
    <property type="match status" value="1"/>
</dbReference>
<evidence type="ECO:0000313" key="2">
    <source>
        <dbReference type="Proteomes" id="UP000789326"/>
    </source>
</evidence>
<dbReference type="RefSeq" id="WP_230303507.1">
    <property type="nucleotide sequence ID" value="NZ_CAKKMG010000086.1"/>
</dbReference>
<dbReference type="InterPro" id="IPR013813">
    <property type="entry name" value="Endoribo_LPSP/chorism_mut-like"/>
</dbReference>
<evidence type="ECO:0000313" key="1">
    <source>
        <dbReference type="EMBL" id="CAH0290314.1"/>
    </source>
</evidence>
<dbReference type="InterPro" id="IPR035959">
    <property type="entry name" value="RutC-like_sf"/>
</dbReference>